<dbReference type="Proteomes" id="UP000199652">
    <property type="component" value="Unassembled WGS sequence"/>
</dbReference>
<gene>
    <name evidence="1" type="ORF">SAMN04488579_101189</name>
</gene>
<dbReference type="OrthoDB" id="9795264at2"/>
<evidence type="ECO:0000313" key="2">
    <source>
        <dbReference type="Proteomes" id="UP000199652"/>
    </source>
</evidence>
<name>A0A1H3AUZ9_EUBBA</name>
<sequence length="77" mass="8299">MSIINQKDLVLTYKKEDDSNYSLTVADYKDGITDAEVKTGAQAILTQDIFAPGGMDLTALVSAKRVDKTTTDVSLAD</sequence>
<dbReference type="STRING" id="1528.SAMN04488579_101189"/>
<proteinExistence type="predicted"/>
<dbReference type="EMBL" id="FNOU01000001">
    <property type="protein sequence ID" value="SDX33473.1"/>
    <property type="molecule type" value="Genomic_DNA"/>
</dbReference>
<accession>A0A1H3AUZ9</accession>
<dbReference type="AlphaFoldDB" id="A0A1H3AUZ9"/>
<dbReference type="InterPro" id="IPR021321">
    <property type="entry name" value="DUF2922"/>
</dbReference>
<organism evidence="1 2">
    <name type="scientific">Eubacterium barkeri</name>
    <name type="common">Clostridium barkeri</name>
    <dbReference type="NCBI Taxonomy" id="1528"/>
    <lineage>
        <taxon>Bacteria</taxon>
        <taxon>Bacillati</taxon>
        <taxon>Bacillota</taxon>
        <taxon>Clostridia</taxon>
        <taxon>Eubacteriales</taxon>
        <taxon>Eubacteriaceae</taxon>
        <taxon>Eubacterium</taxon>
    </lineage>
</organism>
<reference evidence="2" key="1">
    <citation type="submission" date="2016-10" db="EMBL/GenBank/DDBJ databases">
        <authorList>
            <person name="Varghese N."/>
            <person name="Submissions S."/>
        </authorList>
    </citation>
    <scope>NUCLEOTIDE SEQUENCE [LARGE SCALE GENOMIC DNA]</scope>
    <source>
        <strain evidence="2">VPI 5359</strain>
    </source>
</reference>
<evidence type="ECO:0000313" key="1">
    <source>
        <dbReference type="EMBL" id="SDX33473.1"/>
    </source>
</evidence>
<dbReference type="RefSeq" id="WP_090242522.1">
    <property type="nucleotide sequence ID" value="NZ_FNOU01000001.1"/>
</dbReference>
<evidence type="ECO:0008006" key="3">
    <source>
        <dbReference type="Google" id="ProtNLM"/>
    </source>
</evidence>
<protein>
    <recommendedName>
        <fullName evidence="3">DUF2922 domain-containing protein</fullName>
    </recommendedName>
</protein>
<keyword evidence="2" id="KW-1185">Reference proteome</keyword>
<dbReference type="Pfam" id="PF11148">
    <property type="entry name" value="DUF2922"/>
    <property type="match status" value="1"/>
</dbReference>